<feature type="domain" description="Response regulatory" evidence="2">
    <location>
        <begin position="17"/>
        <end position="143"/>
    </location>
</feature>
<feature type="modified residue" description="4-aspartylphosphate" evidence="1">
    <location>
        <position position="70"/>
    </location>
</feature>
<dbReference type="EMBL" id="ALAO01000084">
    <property type="protein sequence ID" value="EKO40229.1"/>
    <property type="molecule type" value="Genomic_DNA"/>
</dbReference>
<keyword evidence="1" id="KW-0597">Phosphoprotein</keyword>
<comment type="caution">
    <text evidence="3">The sequence shown here is derived from an EMBL/GenBank/DDBJ whole genome shotgun (WGS) entry which is preliminary data.</text>
</comment>
<evidence type="ECO:0000313" key="4">
    <source>
        <dbReference type="Proteomes" id="UP000006272"/>
    </source>
</evidence>
<gene>
    <name evidence="3" type="ORF">B193_1051</name>
</gene>
<dbReference type="InterPro" id="IPR011006">
    <property type="entry name" value="CheY-like_superfamily"/>
</dbReference>
<evidence type="ECO:0000256" key="1">
    <source>
        <dbReference type="PROSITE-ProRule" id="PRU00169"/>
    </source>
</evidence>
<dbReference type="GO" id="GO:0000160">
    <property type="term" value="P:phosphorelay signal transduction system"/>
    <property type="evidence" value="ECO:0007669"/>
    <property type="project" value="InterPro"/>
</dbReference>
<reference evidence="3 4" key="1">
    <citation type="submission" date="2012-07" db="EMBL/GenBank/DDBJ databases">
        <title>Draft genome sequence of Desulfovibrio magneticus str. Maddingley MBC34 obtained from a metagenomic sequence of a methanogenic enrichment isolated from coal-seam formation water in Victoria, Australia.</title>
        <authorList>
            <person name="Greenfield P."/>
            <person name="Hendry P."/>
            <person name="Li D."/>
            <person name="Rosewarne C.P."/>
            <person name="Tran-Dinh N."/>
            <person name="Elbourne L.D.H."/>
            <person name="Paulsen I.T."/>
            <person name="Midgley D.J."/>
        </authorList>
    </citation>
    <scope>NUCLEOTIDE SEQUENCE [LARGE SCALE GENOMIC DNA]</scope>
    <source>
        <strain evidence="4">Maddingley MBC34</strain>
    </source>
</reference>
<dbReference type="SMART" id="SM00448">
    <property type="entry name" value="REC"/>
    <property type="match status" value="1"/>
</dbReference>
<dbReference type="Pfam" id="PF00072">
    <property type="entry name" value="Response_reg"/>
    <property type="match status" value="1"/>
</dbReference>
<accession>K6GGJ5</accession>
<dbReference type="InterPro" id="IPR052048">
    <property type="entry name" value="ST_Response_Regulator"/>
</dbReference>
<dbReference type="Proteomes" id="UP000006272">
    <property type="component" value="Unassembled WGS sequence"/>
</dbReference>
<dbReference type="CDD" id="cd17546">
    <property type="entry name" value="REC_hyHK_CKI1_RcsC-like"/>
    <property type="match status" value="1"/>
</dbReference>
<dbReference type="InterPro" id="IPR001789">
    <property type="entry name" value="Sig_transdc_resp-reg_receiver"/>
</dbReference>
<dbReference type="PANTHER" id="PTHR43228">
    <property type="entry name" value="TWO-COMPONENT RESPONSE REGULATOR"/>
    <property type="match status" value="1"/>
</dbReference>
<evidence type="ECO:0000259" key="2">
    <source>
        <dbReference type="PROSITE" id="PS50110"/>
    </source>
</evidence>
<protein>
    <submittedName>
        <fullName evidence="3">Response regulator (CheY-like domain and winged-helix DNA-binding domain containing protein)</fullName>
    </submittedName>
</protein>
<sequence length="152" mass="16925">MSSILPTSVVLSPARKRFLIVDDDESIILFLRTFLSAYAECITASTGLEAVAAYEAALDEDRPFTAVFMDILLPGMDGNMVVQELRRIEEARPGRREPFKLIMISVLTDTSHVSESFFHGRADAYLPKPLRRETLIAELVKLGLIELQPVAS</sequence>
<dbReference type="AlphaFoldDB" id="K6GGJ5"/>
<dbReference type="Gene3D" id="3.40.50.2300">
    <property type="match status" value="1"/>
</dbReference>
<dbReference type="PROSITE" id="PS50110">
    <property type="entry name" value="RESPONSE_REGULATORY"/>
    <property type="match status" value="1"/>
</dbReference>
<organism evidence="3 4">
    <name type="scientific">Solidesulfovibrio magneticus str. Maddingley MBC34</name>
    <dbReference type="NCBI Taxonomy" id="1206767"/>
    <lineage>
        <taxon>Bacteria</taxon>
        <taxon>Pseudomonadati</taxon>
        <taxon>Thermodesulfobacteriota</taxon>
        <taxon>Desulfovibrionia</taxon>
        <taxon>Desulfovibrionales</taxon>
        <taxon>Desulfovibrionaceae</taxon>
        <taxon>Solidesulfovibrio</taxon>
    </lineage>
</organism>
<dbReference type="SUPFAM" id="SSF52172">
    <property type="entry name" value="CheY-like"/>
    <property type="match status" value="1"/>
</dbReference>
<name>K6GGJ5_9BACT</name>
<keyword evidence="3" id="KW-0238">DNA-binding</keyword>
<dbReference type="PATRIC" id="fig|1206767.3.peg.1017"/>
<dbReference type="GO" id="GO:0003677">
    <property type="term" value="F:DNA binding"/>
    <property type="evidence" value="ECO:0007669"/>
    <property type="project" value="UniProtKB-KW"/>
</dbReference>
<dbReference type="PANTHER" id="PTHR43228:SF1">
    <property type="entry name" value="TWO-COMPONENT RESPONSE REGULATOR ARR22"/>
    <property type="match status" value="1"/>
</dbReference>
<proteinExistence type="predicted"/>
<evidence type="ECO:0000313" key="3">
    <source>
        <dbReference type="EMBL" id="EKO40229.1"/>
    </source>
</evidence>